<accession>A0A382UZA4</accession>
<dbReference type="EMBL" id="UINC01147903">
    <property type="protein sequence ID" value="SVD39497.1"/>
    <property type="molecule type" value="Genomic_DNA"/>
</dbReference>
<proteinExistence type="predicted"/>
<reference evidence="3" key="1">
    <citation type="submission" date="2018-05" db="EMBL/GenBank/DDBJ databases">
        <authorList>
            <person name="Lanie J.A."/>
            <person name="Ng W.-L."/>
            <person name="Kazmierczak K.M."/>
            <person name="Andrzejewski T.M."/>
            <person name="Davidsen T.M."/>
            <person name="Wayne K.J."/>
            <person name="Tettelin H."/>
            <person name="Glass J.I."/>
            <person name="Rusch D."/>
            <person name="Podicherti R."/>
            <person name="Tsui H.-C.T."/>
            <person name="Winkler M.E."/>
        </authorList>
    </citation>
    <scope>NUCLEOTIDE SEQUENCE</scope>
</reference>
<protein>
    <submittedName>
        <fullName evidence="3">Uncharacterized protein</fullName>
    </submittedName>
</protein>
<keyword evidence="2" id="KW-0472">Membrane</keyword>
<feature type="coiled-coil region" evidence="1">
    <location>
        <begin position="40"/>
        <end position="67"/>
    </location>
</feature>
<name>A0A382UZA4_9ZZZZ</name>
<sequence>MKQFIYKMLIFIISVIVIYEFTIGKQISQFGGKMDTISSKEGRKDSINKLREEIKRAVKKERYLSKEDAKLIGEFIAKIQREINEAGN</sequence>
<gene>
    <name evidence="3" type="ORF">METZ01_LOCUS392351</name>
</gene>
<evidence type="ECO:0000313" key="3">
    <source>
        <dbReference type="EMBL" id="SVD39497.1"/>
    </source>
</evidence>
<keyword evidence="2" id="KW-1133">Transmembrane helix</keyword>
<evidence type="ECO:0000256" key="2">
    <source>
        <dbReference type="SAM" id="Phobius"/>
    </source>
</evidence>
<dbReference type="AlphaFoldDB" id="A0A382UZA4"/>
<evidence type="ECO:0000256" key="1">
    <source>
        <dbReference type="SAM" id="Coils"/>
    </source>
</evidence>
<keyword evidence="2" id="KW-0812">Transmembrane</keyword>
<organism evidence="3">
    <name type="scientific">marine metagenome</name>
    <dbReference type="NCBI Taxonomy" id="408172"/>
    <lineage>
        <taxon>unclassified sequences</taxon>
        <taxon>metagenomes</taxon>
        <taxon>ecological metagenomes</taxon>
    </lineage>
</organism>
<keyword evidence="1" id="KW-0175">Coiled coil</keyword>
<feature type="transmembrane region" description="Helical" evidence="2">
    <location>
        <begin position="6"/>
        <end position="24"/>
    </location>
</feature>